<accession>A0ABS2CUY0</accession>
<protein>
    <submittedName>
        <fullName evidence="7">4,5-DOPA dioxygenase extradiol</fullName>
        <ecNumber evidence="7">1.13.11.29</ecNumber>
    </submittedName>
</protein>
<keyword evidence="5 7" id="KW-0560">Oxidoreductase</keyword>
<comment type="cofactor">
    <cofactor evidence="1">
        <name>Zn(2+)</name>
        <dbReference type="ChEBI" id="CHEBI:29105"/>
    </cofactor>
</comment>
<dbReference type="PANTHER" id="PTHR30096">
    <property type="entry name" value="4,5-DOPA DIOXYGENASE EXTRADIOL-LIKE PROTEIN"/>
    <property type="match status" value="1"/>
</dbReference>
<dbReference type="PANTHER" id="PTHR30096:SF0">
    <property type="entry name" value="4,5-DOPA DIOXYGENASE EXTRADIOL-LIKE PROTEIN"/>
    <property type="match status" value="1"/>
</dbReference>
<dbReference type="GO" id="GO:0050297">
    <property type="term" value="F:stizolobate synthase activity"/>
    <property type="evidence" value="ECO:0007669"/>
    <property type="project" value="UniProtKB-EC"/>
</dbReference>
<dbReference type="Gene3D" id="3.40.830.10">
    <property type="entry name" value="LigB-like"/>
    <property type="match status" value="1"/>
</dbReference>
<evidence type="ECO:0000259" key="6">
    <source>
        <dbReference type="Pfam" id="PF02900"/>
    </source>
</evidence>
<dbReference type="EC" id="1.13.11.29" evidence="7"/>
<dbReference type="Pfam" id="PF02900">
    <property type="entry name" value="LigB"/>
    <property type="match status" value="1"/>
</dbReference>
<keyword evidence="3" id="KW-0479">Metal-binding</keyword>
<evidence type="ECO:0000256" key="2">
    <source>
        <dbReference type="ARBA" id="ARBA00007581"/>
    </source>
</evidence>
<dbReference type="InterPro" id="IPR004183">
    <property type="entry name" value="Xdiol_dOase_suB"/>
</dbReference>
<dbReference type="Proteomes" id="UP000759529">
    <property type="component" value="Unassembled WGS sequence"/>
</dbReference>
<gene>
    <name evidence="7" type="primary">ygiD</name>
    <name evidence="7" type="ORF">H9X54_005200</name>
</gene>
<feature type="domain" description="Extradiol ring-cleavage dioxygenase class III enzyme subunit B" evidence="6">
    <location>
        <begin position="52"/>
        <end position="270"/>
    </location>
</feature>
<sequence>MRRKDFIKTVIGGTTAMALTPLYNWSKELNETDIQLPVLFIGHGSPMNGIEDNEFSQKWAKLGREIPRPKAVLVVSAHWLTKGTHITAMENPKTIHDFGGFPQALFDVQYPAKGNPILAEETAKLITSTQVGLDHNWGLDHGTWTVVRHMYPDADIPVLQLSIDYNKPPQYHYELAKELAVLRRKGVLIIGSGNMVHNLRMVAWDKLNEPEYGFDWANEMNSLFKQKITDNDFKSLINYQSLGTAAKLAIPTPDHYYPLLYTLGLQNGKDEISFFNDKAVGGSLTMTSVKIG</sequence>
<keyword evidence="8" id="KW-1185">Reference proteome</keyword>
<evidence type="ECO:0000313" key="7">
    <source>
        <dbReference type="EMBL" id="MBM6498699.1"/>
    </source>
</evidence>
<evidence type="ECO:0000256" key="3">
    <source>
        <dbReference type="ARBA" id="ARBA00022723"/>
    </source>
</evidence>
<comment type="caution">
    <text evidence="7">The sequence shown here is derived from an EMBL/GenBank/DDBJ whole genome shotgun (WGS) entry which is preliminary data.</text>
</comment>
<comment type="similarity">
    <text evidence="2">Belongs to the DODA-type extradiol aromatic ring-opening dioxygenase family.</text>
</comment>
<dbReference type="SUPFAM" id="SSF53213">
    <property type="entry name" value="LigB-like"/>
    <property type="match status" value="1"/>
</dbReference>
<evidence type="ECO:0000256" key="5">
    <source>
        <dbReference type="ARBA" id="ARBA00023002"/>
    </source>
</evidence>
<proteinExistence type="inferred from homology"/>
<dbReference type="NCBIfam" id="NF007914">
    <property type="entry name" value="PRK10628.1"/>
    <property type="match status" value="1"/>
</dbReference>
<dbReference type="RefSeq" id="WP_187658283.1">
    <property type="nucleotide sequence ID" value="NZ_JACSOD020000448.1"/>
</dbReference>
<keyword evidence="7" id="KW-0223">Dioxygenase</keyword>
<evidence type="ECO:0000313" key="8">
    <source>
        <dbReference type="Proteomes" id="UP000759529"/>
    </source>
</evidence>
<dbReference type="CDD" id="cd07363">
    <property type="entry name" value="45_DOPA_Dioxygenase"/>
    <property type="match status" value="1"/>
</dbReference>
<dbReference type="PIRSF" id="PIRSF006157">
    <property type="entry name" value="Doxgns_DODA"/>
    <property type="match status" value="1"/>
</dbReference>
<name>A0ABS2CUY0_9FLAO</name>
<keyword evidence="4" id="KW-0862">Zinc</keyword>
<dbReference type="EMBL" id="JACSOD020000448">
    <property type="protein sequence ID" value="MBM6498699.1"/>
    <property type="molecule type" value="Genomic_DNA"/>
</dbReference>
<organism evidence="7 8">
    <name type="scientific">Flavobacterium macrobrachii</name>
    <dbReference type="NCBI Taxonomy" id="591204"/>
    <lineage>
        <taxon>Bacteria</taxon>
        <taxon>Pseudomonadati</taxon>
        <taxon>Bacteroidota</taxon>
        <taxon>Flavobacteriia</taxon>
        <taxon>Flavobacteriales</taxon>
        <taxon>Flavobacteriaceae</taxon>
        <taxon>Flavobacterium</taxon>
    </lineage>
</organism>
<dbReference type="InterPro" id="IPR014436">
    <property type="entry name" value="Extradiol_dOase_DODA"/>
</dbReference>
<evidence type="ECO:0000256" key="1">
    <source>
        <dbReference type="ARBA" id="ARBA00001947"/>
    </source>
</evidence>
<evidence type="ECO:0000256" key="4">
    <source>
        <dbReference type="ARBA" id="ARBA00022833"/>
    </source>
</evidence>
<reference evidence="7 8" key="1">
    <citation type="submission" date="2021-02" db="EMBL/GenBank/DDBJ databases">
        <authorList>
            <person name="Jung H.S."/>
            <person name="Chun B.H."/>
            <person name="Jeon C.O."/>
        </authorList>
    </citation>
    <scope>NUCLEOTIDE SEQUENCE [LARGE SCALE GENOMIC DNA]</scope>
    <source>
        <strain evidence="7 8">LMG 25203</strain>
    </source>
</reference>